<feature type="non-terminal residue" evidence="2">
    <location>
        <position position="1"/>
    </location>
</feature>
<sequence>LPRRVIDVSKAYPKVILTQGESEPYACLSYCWGGQQNLVTTRANVNEHACGIKAELPRSIQDAITVTRRLGFKYLWVDSLCIVQDDEGDREGQIELMGEIFANAYVTISAATAKSCQDGFLNERSHQSGSRPPPVDVACLLPDGREDTIQLHQRGSASIREPIHERSWALQEDLLSPRLLFFGETEVSWSCTCESSQPSGMRRVLFPWNKTAIRQAWLRSFWEDVITEYSCRKLTRPSDKLPALAGLASKFSEISNMQPSDYVAGFWRPWLKRHLVWRVSVPG</sequence>
<reference evidence="2" key="1">
    <citation type="journal article" date="2020" name="Stud. Mycol.">
        <title>101 Dothideomycetes genomes: a test case for predicting lifestyles and emergence of pathogens.</title>
        <authorList>
            <person name="Haridas S."/>
            <person name="Albert R."/>
            <person name="Binder M."/>
            <person name="Bloem J."/>
            <person name="Labutti K."/>
            <person name="Salamov A."/>
            <person name="Andreopoulos B."/>
            <person name="Baker S."/>
            <person name="Barry K."/>
            <person name="Bills G."/>
            <person name="Bluhm B."/>
            <person name="Cannon C."/>
            <person name="Castanera R."/>
            <person name="Culley D."/>
            <person name="Daum C."/>
            <person name="Ezra D."/>
            <person name="Gonzalez J."/>
            <person name="Henrissat B."/>
            <person name="Kuo A."/>
            <person name="Liang C."/>
            <person name="Lipzen A."/>
            <person name="Lutzoni F."/>
            <person name="Magnuson J."/>
            <person name="Mondo S."/>
            <person name="Nolan M."/>
            <person name="Ohm R."/>
            <person name="Pangilinan J."/>
            <person name="Park H.-J."/>
            <person name="Ramirez L."/>
            <person name="Alfaro M."/>
            <person name="Sun H."/>
            <person name="Tritt A."/>
            <person name="Yoshinaga Y."/>
            <person name="Zwiers L.-H."/>
            <person name="Turgeon B."/>
            <person name="Goodwin S."/>
            <person name="Spatafora J."/>
            <person name="Crous P."/>
            <person name="Grigoriev I."/>
        </authorList>
    </citation>
    <scope>NUCLEOTIDE SEQUENCE</scope>
    <source>
        <strain evidence="2">CBS 133067</strain>
    </source>
</reference>
<feature type="non-terminal residue" evidence="2">
    <location>
        <position position="283"/>
    </location>
</feature>
<protein>
    <submittedName>
        <fullName evidence="2">HET-domain-containing protein</fullName>
    </submittedName>
</protein>
<proteinExistence type="predicted"/>
<dbReference type="Pfam" id="PF06985">
    <property type="entry name" value="HET"/>
    <property type="match status" value="1"/>
</dbReference>
<keyword evidence="3" id="KW-1185">Reference proteome</keyword>
<comment type="caution">
    <text evidence="2">The sequence shown here is derived from an EMBL/GenBank/DDBJ whole genome shotgun (WGS) entry which is preliminary data.</text>
</comment>
<evidence type="ECO:0000313" key="3">
    <source>
        <dbReference type="Proteomes" id="UP000799772"/>
    </source>
</evidence>
<feature type="domain" description="Heterokaryon incompatibility" evidence="1">
    <location>
        <begin position="25"/>
        <end position="172"/>
    </location>
</feature>
<dbReference type="AlphaFoldDB" id="A0A9P4I921"/>
<name>A0A9P4I921_9PEZI</name>
<dbReference type="PANTHER" id="PTHR33112:SF16">
    <property type="entry name" value="HETEROKARYON INCOMPATIBILITY DOMAIN-CONTAINING PROTEIN"/>
    <property type="match status" value="1"/>
</dbReference>
<gene>
    <name evidence="2" type="ORF">NA57DRAFT_12218</name>
</gene>
<dbReference type="PANTHER" id="PTHR33112">
    <property type="entry name" value="DOMAIN PROTEIN, PUTATIVE-RELATED"/>
    <property type="match status" value="1"/>
</dbReference>
<evidence type="ECO:0000259" key="1">
    <source>
        <dbReference type="Pfam" id="PF06985"/>
    </source>
</evidence>
<dbReference type="Proteomes" id="UP000799772">
    <property type="component" value="Unassembled WGS sequence"/>
</dbReference>
<accession>A0A9P4I921</accession>
<evidence type="ECO:0000313" key="2">
    <source>
        <dbReference type="EMBL" id="KAF2094639.1"/>
    </source>
</evidence>
<dbReference type="OrthoDB" id="5125733at2759"/>
<organism evidence="2 3">
    <name type="scientific">Rhizodiscina lignyota</name>
    <dbReference type="NCBI Taxonomy" id="1504668"/>
    <lineage>
        <taxon>Eukaryota</taxon>
        <taxon>Fungi</taxon>
        <taxon>Dikarya</taxon>
        <taxon>Ascomycota</taxon>
        <taxon>Pezizomycotina</taxon>
        <taxon>Dothideomycetes</taxon>
        <taxon>Pleosporomycetidae</taxon>
        <taxon>Aulographales</taxon>
        <taxon>Rhizodiscinaceae</taxon>
        <taxon>Rhizodiscina</taxon>
    </lineage>
</organism>
<dbReference type="EMBL" id="ML978134">
    <property type="protein sequence ID" value="KAF2094639.1"/>
    <property type="molecule type" value="Genomic_DNA"/>
</dbReference>
<dbReference type="InterPro" id="IPR010730">
    <property type="entry name" value="HET"/>
</dbReference>